<dbReference type="EMBL" id="MGDI01000019">
    <property type="protein sequence ID" value="OGL53890.1"/>
    <property type="molecule type" value="Genomic_DNA"/>
</dbReference>
<comment type="catalytic activity">
    <reaction evidence="6 7">
        <text>UDP-alpha-D-glucose + 2 NAD(+) + H2O = UDP-alpha-D-glucuronate + 2 NADH + 3 H(+)</text>
        <dbReference type="Rhea" id="RHEA:23596"/>
        <dbReference type="ChEBI" id="CHEBI:15377"/>
        <dbReference type="ChEBI" id="CHEBI:15378"/>
        <dbReference type="ChEBI" id="CHEBI:57540"/>
        <dbReference type="ChEBI" id="CHEBI:57945"/>
        <dbReference type="ChEBI" id="CHEBI:58052"/>
        <dbReference type="ChEBI" id="CHEBI:58885"/>
        <dbReference type="EC" id="1.1.1.22"/>
    </reaction>
</comment>
<dbReference type="Pfam" id="PF03721">
    <property type="entry name" value="UDPG_MGDP_dh_N"/>
    <property type="match status" value="1"/>
</dbReference>
<evidence type="ECO:0000313" key="13">
    <source>
        <dbReference type="Proteomes" id="UP000178082"/>
    </source>
</evidence>
<dbReference type="PIRSF" id="PIRSF000124">
    <property type="entry name" value="UDPglc_GDPman_dh"/>
    <property type="match status" value="1"/>
</dbReference>
<evidence type="ECO:0000256" key="7">
    <source>
        <dbReference type="PIRNR" id="PIRNR000124"/>
    </source>
</evidence>
<dbReference type="AlphaFoldDB" id="A0A1F7SJD3"/>
<dbReference type="PANTHER" id="PTHR43750">
    <property type="entry name" value="UDP-GLUCOSE 6-DEHYDROGENASE TUAD"/>
    <property type="match status" value="1"/>
</dbReference>
<evidence type="ECO:0000256" key="9">
    <source>
        <dbReference type="PIRSR" id="PIRSR500134-2"/>
    </source>
</evidence>
<evidence type="ECO:0000256" key="8">
    <source>
        <dbReference type="PIRSR" id="PIRSR500134-1"/>
    </source>
</evidence>
<evidence type="ECO:0000313" key="12">
    <source>
        <dbReference type="EMBL" id="OGL53890.1"/>
    </source>
</evidence>
<comment type="similarity">
    <text evidence="2 7">Belongs to the UDP-glucose/GDP-mannose dehydrogenase family.</text>
</comment>
<dbReference type="InterPro" id="IPR014027">
    <property type="entry name" value="UDP-Glc/GDP-Man_DH_C"/>
</dbReference>
<dbReference type="InterPro" id="IPR008927">
    <property type="entry name" value="6-PGluconate_DH-like_C_sf"/>
</dbReference>
<feature type="binding site" evidence="9">
    <location>
        <position position="257"/>
    </location>
    <ligand>
        <name>substrate</name>
    </ligand>
</feature>
<dbReference type="InterPro" id="IPR036220">
    <property type="entry name" value="UDP-Glc/GDP-Man_DH_C_sf"/>
</dbReference>
<dbReference type="InterPro" id="IPR028357">
    <property type="entry name" value="UDPglc_DH_bac"/>
</dbReference>
<feature type="binding site" evidence="10">
    <location>
        <position position="35"/>
    </location>
    <ligand>
        <name>NAD(+)</name>
        <dbReference type="ChEBI" id="CHEBI:57540"/>
    </ligand>
</feature>
<feature type="domain" description="UDP-glucose/GDP-mannose dehydrogenase C-terminal" evidence="11">
    <location>
        <begin position="313"/>
        <end position="414"/>
    </location>
</feature>
<feature type="binding site" evidence="10">
    <location>
        <position position="155"/>
    </location>
    <ligand>
        <name>NAD(+)</name>
        <dbReference type="ChEBI" id="CHEBI:57540"/>
    </ligand>
</feature>
<feature type="binding site" evidence="9">
    <location>
        <begin position="249"/>
        <end position="253"/>
    </location>
    <ligand>
        <name>substrate</name>
    </ligand>
</feature>
<dbReference type="SUPFAM" id="SSF51735">
    <property type="entry name" value="NAD(P)-binding Rossmann-fold domains"/>
    <property type="match status" value="1"/>
</dbReference>
<comment type="caution">
    <text evidence="12">The sequence shown here is derived from an EMBL/GenBank/DDBJ whole genome shotgun (WGS) entry which is preliminary data.</text>
</comment>
<evidence type="ECO:0000259" key="11">
    <source>
        <dbReference type="SMART" id="SM00984"/>
    </source>
</evidence>
<gene>
    <name evidence="12" type="ORF">A3G31_00615</name>
</gene>
<reference evidence="12 13" key="1">
    <citation type="journal article" date="2016" name="Nat. Commun.">
        <title>Thousands of microbial genomes shed light on interconnected biogeochemical processes in an aquifer system.</title>
        <authorList>
            <person name="Anantharaman K."/>
            <person name="Brown C.T."/>
            <person name="Hug L.A."/>
            <person name="Sharon I."/>
            <person name="Castelle C.J."/>
            <person name="Probst A.J."/>
            <person name="Thomas B.C."/>
            <person name="Singh A."/>
            <person name="Wilkins M.J."/>
            <person name="Karaoz U."/>
            <person name="Brodie E.L."/>
            <person name="Williams K.H."/>
            <person name="Hubbard S.S."/>
            <person name="Banfield J.F."/>
        </authorList>
    </citation>
    <scope>NUCLEOTIDE SEQUENCE [LARGE SCALE GENOMIC DNA]</scope>
</reference>
<feature type="binding site" evidence="10">
    <location>
        <position position="86"/>
    </location>
    <ligand>
        <name>NAD(+)</name>
        <dbReference type="ChEBI" id="CHEBI:57540"/>
    </ligand>
</feature>
<evidence type="ECO:0000256" key="5">
    <source>
        <dbReference type="ARBA" id="ARBA00023027"/>
    </source>
</evidence>
<protein>
    <recommendedName>
        <fullName evidence="3 7">UDP-glucose 6-dehydrogenase</fullName>
        <ecNumber evidence="3 7">1.1.1.22</ecNumber>
    </recommendedName>
</protein>
<evidence type="ECO:0000256" key="6">
    <source>
        <dbReference type="ARBA" id="ARBA00047473"/>
    </source>
</evidence>
<feature type="binding site" evidence="9">
    <location>
        <position position="204"/>
    </location>
    <ligand>
        <name>substrate</name>
    </ligand>
</feature>
<name>A0A1F7SJD3_9BACT</name>
<dbReference type="EC" id="1.1.1.22" evidence="3 7"/>
<dbReference type="Gene3D" id="3.40.50.720">
    <property type="entry name" value="NAD(P)-binding Rossmann-like Domain"/>
    <property type="match status" value="2"/>
</dbReference>
<keyword evidence="5 7" id="KW-0520">NAD</keyword>
<dbReference type="InterPro" id="IPR017476">
    <property type="entry name" value="UDP-Glc/GDP-Man"/>
</dbReference>
<accession>A0A1F7SJD3</accession>
<feature type="binding site" evidence="10">
    <location>
        <position position="327"/>
    </location>
    <ligand>
        <name>NAD(+)</name>
        <dbReference type="ChEBI" id="CHEBI:57540"/>
    </ligand>
</feature>
<comment type="pathway">
    <text evidence="1">Nucleotide-sugar biosynthesis; UDP-alpha-D-glucuronate biosynthesis; UDP-alpha-D-glucuronate from UDP-alpha-D-glucose: step 1/1.</text>
</comment>
<dbReference type="GO" id="GO:0003979">
    <property type="term" value="F:UDP-glucose 6-dehydrogenase activity"/>
    <property type="evidence" value="ECO:0007669"/>
    <property type="project" value="UniProtKB-EC"/>
</dbReference>
<feature type="active site" description="Nucleophile" evidence="8">
    <location>
        <position position="260"/>
    </location>
</feature>
<feature type="binding site" evidence="9">
    <location>
        <position position="320"/>
    </location>
    <ligand>
        <name>substrate</name>
    </ligand>
</feature>
<organism evidence="12 13">
    <name type="scientific">Candidatus Schekmanbacteria bacterium RIFCSPLOWO2_12_FULL_38_15</name>
    <dbReference type="NCBI Taxonomy" id="1817883"/>
    <lineage>
        <taxon>Bacteria</taxon>
        <taxon>Candidatus Schekmaniibacteriota</taxon>
    </lineage>
</organism>
<proteinExistence type="inferred from homology"/>
<feature type="binding site" evidence="9">
    <location>
        <begin position="152"/>
        <end position="155"/>
    </location>
    <ligand>
        <name>substrate</name>
    </ligand>
</feature>
<dbReference type="SUPFAM" id="SSF52413">
    <property type="entry name" value="UDP-glucose/GDP-mannose dehydrogenase C-terminal domain"/>
    <property type="match status" value="1"/>
</dbReference>
<evidence type="ECO:0000256" key="1">
    <source>
        <dbReference type="ARBA" id="ARBA00004701"/>
    </source>
</evidence>
<dbReference type="Pfam" id="PF00984">
    <property type="entry name" value="UDPG_MGDP_dh"/>
    <property type="match status" value="1"/>
</dbReference>
<dbReference type="InterPro" id="IPR014026">
    <property type="entry name" value="UDP-Glc/GDP-Man_DH_dimer"/>
</dbReference>
<dbReference type="InterPro" id="IPR036291">
    <property type="entry name" value="NAD(P)-bd_dom_sf"/>
</dbReference>
<feature type="binding site" evidence="10">
    <location>
        <position position="263"/>
    </location>
    <ligand>
        <name>NAD(+)</name>
        <dbReference type="ChEBI" id="CHEBI:57540"/>
    </ligand>
</feature>
<dbReference type="SMART" id="SM00984">
    <property type="entry name" value="UDPG_MGDP_dh_C"/>
    <property type="match status" value="1"/>
</dbReference>
<dbReference type="GO" id="GO:0051287">
    <property type="term" value="F:NAD binding"/>
    <property type="evidence" value="ECO:0007669"/>
    <property type="project" value="InterPro"/>
</dbReference>
<sequence>MNICVIGTGYVGLVTGAVFADLGNDVICVDSDEKKIEMLNKNIMPIYEPGLEEMVSRNFSDKRLVFTSNLEMGVKRSDVIFIAVGTPPKENGETDLTYIEEAARGIAKYIDKYKVIVNKSTVPVGTGDFVREIIEKNKKTNVDFDVLSNPEFLREGSAIRDTLHPDRIVIGAPSKQVAMVLLELYATLERPMIITDIYSAEMIKYASNSFLALKISFINSVADLCEKTGANVTDVAKGMGLDSRIGQNFLDPGLGYGGSCFPKDVDSFIKTAERFSHQFEILKAAVEVNRQRCPKFINKMKNVLGTLKGKTIGILGLSFKPNTDDIREAKSLELISFLINEGANIRAYDPVAMDNTKALFPGITYCSNPYELAEGCDALAIVTEWREFRFLNLEKIKQAMKRPVIFDGRNIYDPARKKKLGFEYYSIGRQKC</sequence>
<evidence type="ECO:0000256" key="4">
    <source>
        <dbReference type="ARBA" id="ARBA00023002"/>
    </source>
</evidence>
<dbReference type="GO" id="GO:0006065">
    <property type="term" value="P:UDP-glucuronate biosynthetic process"/>
    <property type="evidence" value="ECO:0007669"/>
    <property type="project" value="UniProtKB-UniPathway"/>
</dbReference>
<feature type="binding site" evidence="10">
    <location>
        <position position="121"/>
    </location>
    <ligand>
        <name>NAD(+)</name>
        <dbReference type="ChEBI" id="CHEBI:57540"/>
    </ligand>
</feature>
<dbReference type="SUPFAM" id="SSF48179">
    <property type="entry name" value="6-phosphogluconate dehydrogenase C-terminal domain-like"/>
    <property type="match status" value="1"/>
</dbReference>
<dbReference type="Proteomes" id="UP000178082">
    <property type="component" value="Unassembled WGS sequence"/>
</dbReference>
<dbReference type="STRING" id="1817883.A3G31_00615"/>
<dbReference type="Pfam" id="PF03720">
    <property type="entry name" value="UDPG_MGDP_dh_C"/>
    <property type="match status" value="1"/>
</dbReference>
<dbReference type="UniPathway" id="UPA00038">
    <property type="reaction ID" value="UER00491"/>
</dbReference>
<dbReference type="Gene3D" id="1.20.5.100">
    <property type="entry name" value="Cytochrome c1, transmembrane anchor, C-terminal"/>
    <property type="match status" value="1"/>
</dbReference>
<dbReference type="InterPro" id="IPR001732">
    <property type="entry name" value="UDP-Glc/GDP-Man_DH_N"/>
</dbReference>
<evidence type="ECO:0000256" key="3">
    <source>
        <dbReference type="ARBA" id="ARBA00012954"/>
    </source>
</evidence>
<keyword evidence="4 7" id="KW-0560">Oxidoreductase</keyword>
<evidence type="ECO:0000256" key="10">
    <source>
        <dbReference type="PIRSR" id="PIRSR500134-3"/>
    </source>
</evidence>
<dbReference type="GO" id="GO:0000271">
    <property type="term" value="P:polysaccharide biosynthetic process"/>
    <property type="evidence" value="ECO:0007669"/>
    <property type="project" value="InterPro"/>
</dbReference>
<feature type="binding site" evidence="10">
    <location>
        <position position="30"/>
    </location>
    <ligand>
        <name>NAD(+)</name>
        <dbReference type="ChEBI" id="CHEBI:57540"/>
    </ligand>
</feature>
<evidence type="ECO:0000256" key="2">
    <source>
        <dbReference type="ARBA" id="ARBA00006601"/>
    </source>
</evidence>
<dbReference type="PANTHER" id="PTHR43750:SF3">
    <property type="entry name" value="UDP-GLUCOSE 6-DEHYDROGENASE TUAD"/>
    <property type="match status" value="1"/>
</dbReference>
<dbReference type="PIRSF" id="PIRSF500134">
    <property type="entry name" value="UDPglc_DH_bac"/>
    <property type="match status" value="1"/>
</dbReference>
<dbReference type="NCBIfam" id="TIGR03026">
    <property type="entry name" value="NDP-sugDHase"/>
    <property type="match status" value="1"/>
</dbReference>